<gene>
    <name evidence="5" type="ORF">CIG21_02480</name>
</gene>
<evidence type="ECO:0000259" key="4">
    <source>
        <dbReference type="Pfam" id="PF00188"/>
    </source>
</evidence>
<name>A0A269PG92_9CORY</name>
<dbReference type="SUPFAM" id="SSF55797">
    <property type="entry name" value="PR-1-like"/>
    <property type="match status" value="1"/>
</dbReference>
<dbReference type="CDD" id="cd05379">
    <property type="entry name" value="CAP_bacterial"/>
    <property type="match status" value="1"/>
</dbReference>
<comment type="caution">
    <text evidence="5">The sequence shown here is derived from an EMBL/GenBank/DDBJ whole genome shotgun (WGS) entry which is preliminary data.</text>
</comment>
<feature type="domain" description="SCP" evidence="4">
    <location>
        <begin position="228"/>
        <end position="348"/>
    </location>
</feature>
<dbReference type="PANTHER" id="PTHR31157">
    <property type="entry name" value="SCP DOMAIN-CONTAINING PROTEIN"/>
    <property type="match status" value="1"/>
</dbReference>
<dbReference type="PANTHER" id="PTHR31157:SF1">
    <property type="entry name" value="SCP DOMAIN-CONTAINING PROTEIN"/>
    <property type="match status" value="1"/>
</dbReference>
<feature type="coiled-coil region" evidence="1">
    <location>
        <begin position="456"/>
        <end position="500"/>
    </location>
</feature>
<dbReference type="AlphaFoldDB" id="A0A269PG92"/>
<keyword evidence="1" id="KW-0175">Coiled coil</keyword>
<evidence type="ECO:0000313" key="5">
    <source>
        <dbReference type="EMBL" id="PAJ71054.1"/>
    </source>
</evidence>
<feature type="chain" id="PRO_5012108460" description="SCP domain-containing protein" evidence="3">
    <location>
        <begin position="39"/>
        <end position="682"/>
    </location>
</feature>
<dbReference type="InterPro" id="IPR014044">
    <property type="entry name" value="CAP_dom"/>
</dbReference>
<feature type="compositionally biased region" description="Low complexity" evidence="2">
    <location>
        <begin position="595"/>
        <end position="641"/>
    </location>
</feature>
<proteinExistence type="predicted"/>
<accession>A0A269PG92</accession>
<evidence type="ECO:0000256" key="1">
    <source>
        <dbReference type="SAM" id="Coils"/>
    </source>
</evidence>
<feature type="region of interest" description="Disordered" evidence="2">
    <location>
        <begin position="165"/>
        <end position="190"/>
    </location>
</feature>
<evidence type="ECO:0000256" key="3">
    <source>
        <dbReference type="SAM" id="SignalP"/>
    </source>
</evidence>
<evidence type="ECO:0000313" key="6">
    <source>
        <dbReference type="Proteomes" id="UP000215771"/>
    </source>
</evidence>
<feature type="signal peptide" evidence="3">
    <location>
        <begin position="1"/>
        <end position="38"/>
    </location>
</feature>
<feature type="region of interest" description="Disordered" evidence="2">
    <location>
        <begin position="555"/>
        <end position="643"/>
    </location>
</feature>
<organism evidence="5 6">
    <name type="scientific">Corynebacterium hadale</name>
    <dbReference type="NCBI Taxonomy" id="2026255"/>
    <lineage>
        <taxon>Bacteria</taxon>
        <taxon>Bacillati</taxon>
        <taxon>Actinomycetota</taxon>
        <taxon>Actinomycetes</taxon>
        <taxon>Mycobacteriales</taxon>
        <taxon>Corynebacteriaceae</taxon>
        <taxon>Corynebacterium</taxon>
    </lineage>
</organism>
<reference evidence="5 6" key="1">
    <citation type="submission" date="2017-08" db="EMBL/GenBank/DDBJ databases">
        <authorList>
            <person name="de Groot N.N."/>
        </authorList>
    </citation>
    <scope>NUCLEOTIDE SEQUENCE [LARGE SCALE GENOMIC DNA]</scope>
    <source>
        <strain evidence="5 6">NBT06-6</strain>
    </source>
</reference>
<dbReference type="Proteomes" id="UP000215771">
    <property type="component" value="Unassembled WGS sequence"/>
</dbReference>
<sequence>MQLPVPRKAVPVYSRTFVAVSAATSLSLALVQAPAALAAVSDTASATIATTADPANQYQADLATWKQELADAEQAVADADAALAAAQSDAQRQQAKADAAQADLDAATTQYEQAKADLANLDVTALERAEQEAKDALAAAEAAAAAAAQSAKDAAAAEVKANERLAEATRQRDAQAGTLAERERTRDEAEDELFSVGAELDDLERRDISGSDYSAQDWKRLASQSIEEMINEYREAHGLHPLTVHPVFTEQAEAWSEVMARDYDESGDLDSAFRHSDLDEWGQSGENIIFDYQSPRGSDVDAWTRQTWETVPYLLFDRWRHSPGHNRNMLAPQMQRMGVGIATDSKGGIFGTTMFFIEDTHSDHSYYRTDAMTRKALDSGEPFYLPAGATDLMRAEPLRNPEFNPGEEPEYGDFILDGLDKSEYTDAGLDPSVEPVDHTEAIESFTQQYIALEHRSTEAAEEAAAASAELDRLTSQFDEAKAAHEDATAAQRNADQAEVDAGVEVVSAKARLTAASTALERKRAIPRGPYEQSLADATVTLDHAKSTLEAERAAAAELSDAQGPARNAVESARAALAQVRAREPQPPAPAPTPTPEDVTPAETTTAATPAETTTAAMPAETTTAATPAETTTAADAPAEPENSSTAGTAIAVVASLLAILAAGIAFAPQLGIDLSQFGIQLP</sequence>
<dbReference type="EMBL" id="NQMQ01000002">
    <property type="protein sequence ID" value="PAJ71054.1"/>
    <property type="molecule type" value="Genomic_DNA"/>
</dbReference>
<dbReference type="InterPro" id="IPR035940">
    <property type="entry name" value="CAP_sf"/>
</dbReference>
<dbReference type="Gene3D" id="3.40.33.10">
    <property type="entry name" value="CAP"/>
    <property type="match status" value="1"/>
</dbReference>
<protein>
    <recommendedName>
        <fullName evidence="4">SCP domain-containing protein</fullName>
    </recommendedName>
</protein>
<feature type="compositionally biased region" description="Pro residues" evidence="2">
    <location>
        <begin position="584"/>
        <end position="594"/>
    </location>
</feature>
<evidence type="ECO:0000256" key="2">
    <source>
        <dbReference type="SAM" id="MobiDB-lite"/>
    </source>
</evidence>
<dbReference type="Pfam" id="PF00188">
    <property type="entry name" value="CAP"/>
    <property type="match status" value="1"/>
</dbReference>
<keyword evidence="3" id="KW-0732">Signal</keyword>